<dbReference type="InterPro" id="IPR001296">
    <property type="entry name" value="Glyco_trans_1"/>
</dbReference>
<feature type="domain" description="Glycosyltransferase subfamily 4-like N-terminal" evidence="3">
    <location>
        <begin position="21"/>
        <end position="177"/>
    </location>
</feature>
<keyword evidence="1" id="KW-0808">Transferase</keyword>
<dbReference type="CDD" id="cd03809">
    <property type="entry name" value="GT4_MtfB-like"/>
    <property type="match status" value="1"/>
</dbReference>
<evidence type="ECO:0000313" key="4">
    <source>
        <dbReference type="EMBL" id="API86354.1"/>
    </source>
</evidence>
<dbReference type="GO" id="GO:0016757">
    <property type="term" value="F:glycosyltransferase activity"/>
    <property type="evidence" value="ECO:0007669"/>
    <property type="project" value="InterPro"/>
</dbReference>
<dbReference type="Pfam" id="PF00534">
    <property type="entry name" value="Glycos_transf_1"/>
    <property type="match status" value="1"/>
</dbReference>
<keyword evidence="5" id="KW-1185">Reference proteome</keyword>
<dbReference type="Pfam" id="PF13439">
    <property type="entry name" value="Glyco_transf_4"/>
    <property type="match status" value="1"/>
</dbReference>
<gene>
    <name evidence="4" type="ORF">F7310_02845</name>
</gene>
<dbReference type="PANTHER" id="PTHR46401">
    <property type="entry name" value="GLYCOSYLTRANSFERASE WBBK-RELATED"/>
    <property type="match status" value="1"/>
</dbReference>
<dbReference type="STRING" id="573570.F7310_02845"/>
<feature type="domain" description="Glycosyl transferase family 1" evidence="2">
    <location>
        <begin position="193"/>
        <end position="338"/>
    </location>
</feature>
<dbReference type="InterPro" id="IPR028098">
    <property type="entry name" value="Glyco_trans_4-like_N"/>
</dbReference>
<dbReference type="GO" id="GO:0009103">
    <property type="term" value="P:lipopolysaccharide biosynthetic process"/>
    <property type="evidence" value="ECO:0007669"/>
    <property type="project" value="TreeGrafter"/>
</dbReference>
<dbReference type="Proteomes" id="UP000184222">
    <property type="component" value="Chromosome"/>
</dbReference>
<evidence type="ECO:0000259" key="2">
    <source>
        <dbReference type="Pfam" id="PF00534"/>
    </source>
</evidence>
<evidence type="ECO:0000259" key="3">
    <source>
        <dbReference type="Pfam" id="PF13439"/>
    </source>
</evidence>
<evidence type="ECO:0008006" key="6">
    <source>
        <dbReference type="Google" id="ProtNLM"/>
    </source>
</evidence>
<organism evidence="4 5">
    <name type="scientific">Francisella uliginis</name>
    <dbReference type="NCBI Taxonomy" id="573570"/>
    <lineage>
        <taxon>Bacteria</taxon>
        <taxon>Pseudomonadati</taxon>
        <taxon>Pseudomonadota</taxon>
        <taxon>Gammaproteobacteria</taxon>
        <taxon>Thiotrichales</taxon>
        <taxon>Francisellaceae</taxon>
        <taxon>Francisella</taxon>
    </lineage>
</organism>
<accession>A0A1L4BR72</accession>
<protein>
    <recommendedName>
        <fullName evidence="6">Glycosyl transferase family 1</fullName>
    </recommendedName>
</protein>
<dbReference type="RefSeq" id="WP_072711619.1">
    <property type="nucleotide sequence ID" value="NZ_CP016796.1"/>
</dbReference>
<dbReference type="AlphaFoldDB" id="A0A1L4BR72"/>
<evidence type="ECO:0000256" key="1">
    <source>
        <dbReference type="ARBA" id="ARBA00022679"/>
    </source>
</evidence>
<dbReference type="EMBL" id="CP016796">
    <property type="protein sequence ID" value="API86354.1"/>
    <property type="molecule type" value="Genomic_DNA"/>
</dbReference>
<dbReference type="SUPFAM" id="SSF53756">
    <property type="entry name" value="UDP-Glycosyltransferase/glycogen phosphorylase"/>
    <property type="match status" value="1"/>
</dbReference>
<dbReference type="Gene3D" id="3.40.50.2000">
    <property type="entry name" value="Glycogen Phosphorylase B"/>
    <property type="match status" value="2"/>
</dbReference>
<reference evidence="4 5" key="1">
    <citation type="journal article" date="2016" name="Appl. Environ. Microbiol.">
        <title>Whole genome relationships among Francisella bacteria of diverse origin define new species and provide specific regions for detection.</title>
        <authorList>
            <person name="Challacombe J.F."/>
            <person name="Petersen J.M."/>
            <person name="Gallegos-Graves V."/>
            <person name="Hodge D."/>
            <person name="Pillai S."/>
            <person name="Kuske C.R."/>
        </authorList>
    </citation>
    <scope>NUCLEOTIDE SEQUENCE [LARGE SCALE GENOMIC DNA]</scope>
    <source>
        <strain evidence="5">TX07-7310</strain>
    </source>
</reference>
<evidence type="ECO:0000313" key="5">
    <source>
        <dbReference type="Proteomes" id="UP000184222"/>
    </source>
</evidence>
<dbReference type="KEGG" id="frx:F7310_02845"/>
<proteinExistence type="predicted"/>
<sequence length="378" mass="43386">MRLNKLRLGIDVRILIKPEIGISVYTLELVSRISKNQNLELYLYSPSKILDRYRSVISNTVIFRESKIKNIFLEQLWRTFNLARLLKKDRIDVFWGPAHRLPFIKPKGIKYVLTVHDLVYKYAPNTMSKLSYPIERFMLPKSILKADYVVTDSIATKLSVESEFNISKDTISVIYLGSRYKNYTRSIVEVNREINKYFLFVGTMGPRKNLPLLLRAYAKLSTAQKENCHLHIVGAKGWGRDNLEKIIENLGISEYIKIHGYVDNLTLAKLYASCYAVLMPSIYEGFGLPLLEGMTFGKPGLCGDNSSMPEIVGNAGVIVKHDSIDSVYEGLIKLLDRKNYDLFQENIPNQIRNFDWDISAKKLEKIFIELYGECSGKS</sequence>
<name>A0A1L4BR72_9GAMM</name>
<dbReference type="OrthoDB" id="9801609at2"/>
<dbReference type="PANTHER" id="PTHR46401:SF2">
    <property type="entry name" value="GLYCOSYLTRANSFERASE WBBK-RELATED"/>
    <property type="match status" value="1"/>
</dbReference>